<evidence type="ECO:0000313" key="2">
    <source>
        <dbReference type="EMBL" id="MFD0986476.1"/>
    </source>
</evidence>
<dbReference type="EMBL" id="JBHTJO010000001">
    <property type="protein sequence ID" value="MFD0986476.1"/>
    <property type="molecule type" value="Genomic_DNA"/>
</dbReference>
<dbReference type="Proteomes" id="UP001597102">
    <property type="component" value="Unassembled WGS sequence"/>
</dbReference>
<gene>
    <name evidence="2" type="ORF">ACFQ2F_05130</name>
</gene>
<dbReference type="InterPro" id="IPR007420">
    <property type="entry name" value="DUF465"/>
</dbReference>
<comment type="caution">
    <text evidence="2">The sequence shown here is derived from an EMBL/GenBank/DDBJ whole genome shotgun (WGS) entry which is preliminary data.</text>
</comment>
<dbReference type="Gene3D" id="6.10.280.50">
    <property type="match status" value="1"/>
</dbReference>
<keyword evidence="3" id="KW-1185">Reference proteome</keyword>
<dbReference type="InterPro" id="IPR038444">
    <property type="entry name" value="DUF465_sf"/>
</dbReference>
<organism evidence="2 3">
    <name type="scientific">Methyloligella solikamskensis</name>
    <dbReference type="NCBI Taxonomy" id="1177756"/>
    <lineage>
        <taxon>Bacteria</taxon>
        <taxon>Pseudomonadati</taxon>
        <taxon>Pseudomonadota</taxon>
        <taxon>Alphaproteobacteria</taxon>
        <taxon>Hyphomicrobiales</taxon>
        <taxon>Hyphomicrobiaceae</taxon>
        <taxon>Methyloligella</taxon>
    </lineage>
</organism>
<proteinExistence type="predicted"/>
<feature type="coiled-coil region" evidence="1">
    <location>
        <begin position="7"/>
        <end position="55"/>
    </location>
</feature>
<evidence type="ECO:0000313" key="3">
    <source>
        <dbReference type="Proteomes" id="UP001597102"/>
    </source>
</evidence>
<sequence>MALDAHLTELSEKHRALERQIEQEEARPMADPIKITGWKRKKLRLKDEMERLKQQSPH</sequence>
<dbReference type="Pfam" id="PF04325">
    <property type="entry name" value="DUF465"/>
    <property type="match status" value="1"/>
</dbReference>
<accession>A0ABW3J879</accession>
<evidence type="ECO:0000256" key="1">
    <source>
        <dbReference type="SAM" id="Coils"/>
    </source>
</evidence>
<name>A0ABW3J879_9HYPH</name>
<reference evidence="3" key="1">
    <citation type="journal article" date="2019" name="Int. J. Syst. Evol. Microbiol.">
        <title>The Global Catalogue of Microorganisms (GCM) 10K type strain sequencing project: providing services to taxonomists for standard genome sequencing and annotation.</title>
        <authorList>
            <consortium name="The Broad Institute Genomics Platform"/>
            <consortium name="The Broad Institute Genome Sequencing Center for Infectious Disease"/>
            <person name="Wu L."/>
            <person name="Ma J."/>
        </authorList>
    </citation>
    <scope>NUCLEOTIDE SEQUENCE [LARGE SCALE GENOMIC DNA]</scope>
    <source>
        <strain evidence="3">CCUG 61697</strain>
    </source>
</reference>
<dbReference type="RefSeq" id="WP_379086680.1">
    <property type="nucleotide sequence ID" value="NZ_JBHTJO010000001.1"/>
</dbReference>
<protein>
    <submittedName>
        <fullName evidence="2">YdcH family protein</fullName>
    </submittedName>
</protein>
<keyword evidence="1" id="KW-0175">Coiled coil</keyword>